<dbReference type="NCBIfam" id="TIGR01023">
    <property type="entry name" value="rpmG_bact"/>
    <property type="match status" value="1"/>
</dbReference>
<organism evidence="6">
    <name type="scientific">candidate division WOR-3 bacterium</name>
    <dbReference type="NCBI Taxonomy" id="2052148"/>
    <lineage>
        <taxon>Bacteria</taxon>
        <taxon>Bacteria division WOR-3</taxon>
    </lineage>
</organism>
<reference evidence="6" key="1">
    <citation type="journal article" date="2020" name="mSystems">
        <title>Genome- and Community-Level Interaction Insights into Carbon Utilization and Element Cycling Functions of Hydrothermarchaeota in Hydrothermal Sediment.</title>
        <authorList>
            <person name="Zhou Z."/>
            <person name="Liu Y."/>
            <person name="Xu W."/>
            <person name="Pan J."/>
            <person name="Luo Z.H."/>
            <person name="Li M."/>
        </authorList>
    </citation>
    <scope>NUCLEOTIDE SEQUENCE [LARGE SCALE GENOMIC DNA]</scope>
    <source>
        <strain evidence="6">SpSt-488</strain>
    </source>
</reference>
<dbReference type="InterPro" id="IPR001705">
    <property type="entry name" value="Ribosomal_bL33"/>
</dbReference>
<dbReference type="Gene3D" id="2.20.28.120">
    <property type="entry name" value="Ribosomal protein L33"/>
    <property type="match status" value="1"/>
</dbReference>
<dbReference type="AlphaFoldDB" id="A0A7C4GFP3"/>
<comment type="similarity">
    <text evidence="1 5">Belongs to the bacterial ribosomal protein bL33 family.</text>
</comment>
<keyword evidence="2 5" id="KW-0689">Ribosomal protein</keyword>
<gene>
    <name evidence="5 6" type="primary">rpmG</name>
    <name evidence="6" type="ORF">ENS41_01540</name>
</gene>
<keyword evidence="3 5" id="KW-0687">Ribonucleoprotein</keyword>
<dbReference type="Pfam" id="PF00471">
    <property type="entry name" value="Ribosomal_L33"/>
    <property type="match status" value="1"/>
</dbReference>
<proteinExistence type="inferred from homology"/>
<dbReference type="InterPro" id="IPR038584">
    <property type="entry name" value="Ribosomal_bL33_sf"/>
</dbReference>
<evidence type="ECO:0000256" key="1">
    <source>
        <dbReference type="ARBA" id="ARBA00007596"/>
    </source>
</evidence>
<protein>
    <recommendedName>
        <fullName evidence="4 5">Large ribosomal subunit protein bL33</fullName>
    </recommendedName>
</protein>
<dbReference type="GO" id="GO:0005737">
    <property type="term" value="C:cytoplasm"/>
    <property type="evidence" value="ECO:0007669"/>
    <property type="project" value="UniProtKB-ARBA"/>
</dbReference>
<dbReference type="SUPFAM" id="SSF57829">
    <property type="entry name" value="Zn-binding ribosomal proteins"/>
    <property type="match status" value="1"/>
</dbReference>
<sequence length="48" mass="5889">MRVFITLACTQCKSRNYHSNKHKKKTERLELRRFCRSCRKHTAHKEVK</sequence>
<dbReference type="HAMAP" id="MF_00294">
    <property type="entry name" value="Ribosomal_bL33"/>
    <property type="match status" value="1"/>
</dbReference>
<evidence type="ECO:0000256" key="2">
    <source>
        <dbReference type="ARBA" id="ARBA00022980"/>
    </source>
</evidence>
<dbReference type="NCBIfam" id="NF001860">
    <property type="entry name" value="PRK00595.1"/>
    <property type="match status" value="1"/>
</dbReference>
<dbReference type="GO" id="GO:0003735">
    <property type="term" value="F:structural constituent of ribosome"/>
    <property type="evidence" value="ECO:0007669"/>
    <property type="project" value="InterPro"/>
</dbReference>
<dbReference type="GO" id="GO:0005840">
    <property type="term" value="C:ribosome"/>
    <property type="evidence" value="ECO:0007669"/>
    <property type="project" value="UniProtKB-KW"/>
</dbReference>
<dbReference type="NCBIfam" id="NF001764">
    <property type="entry name" value="PRK00504.1"/>
    <property type="match status" value="1"/>
</dbReference>
<evidence type="ECO:0000256" key="5">
    <source>
        <dbReference type="HAMAP-Rule" id="MF_00294"/>
    </source>
</evidence>
<comment type="caution">
    <text evidence="6">The sequence shown here is derived from an EMBL/GenBank/DDBJ whole genome shotgun (WGS) entry which is preliminary data.</text>
</comment>
<dbReference type="InterPro" id="IPR011332">
    <property type="entry name" value="Ribosomal_zn-bd"/>
</dbReference>
<accession>A0A7C4GFP3</accession>
<evidence type="ECO:0000256" key="4">
    <source>
        <dbReference type="ARBA" id="ARBA00035176"/>
    </source>
</evidence>
<evidence type="ECO:0000256" key="3">
    <source>
        <dbReference type="ARBA" id="ARBA00023274"/>
    </source>
</evidence>
<dbReference type="GO" id="GO:1990904">
    <property type="term" value="C:ribonucleoprotein complex"/>
    <property type="evidence" value="ECO:0007669"/>
    <property type="project" value="UniProtKB-KW"/>
</dbReference>
<dbReference type="GO" id="GO:0006412">
    <property type="term" value="P:translation"/>
    <property type="evidence" value="ECO:0007669"/>
    <property type="project" value="UniProtKB-UniRule"/>
</dbReference>
<name>A0A7C4GFP3_UNCW3</name>
<dbReference type="EMBL" id="DSUT01000026">
    <property type="protein sequence ID" value="HGK27620.1"/>
    <property type="molecule type" value="Genomic_DNA"/>
</dbReference>
<evidence type="ECO:0000313" key="6">
    <source>
        <dbReference type="EMBL" id="HGK27620.1"/>
    </source>
</evidence>